<dbReference type="EMBL" id="JH109154">
    <property type="protein sequence ID" value="EGW19749.1"/>
    <property type="molecule type" value="Genomic_DNA"/>
</dbReference>
<sequence>MTAYPKDIELKMQRLFARLSEKDKRSYAAIESVKLGHGGIEYVSGLFGIDPKTVRRGLSELDVAEDPAPNRIRKKRGGRKGINGQSESLESNFLKLLGEFTAGDPMREGVLWTNLSRSEISRRLAEMGSPASRHTVRKLLKKHGLGQHKARKKKSLGNHPDRDAQFQNIAKLKAAYQNAGDPVISMDTKKKELLGNFAREGHTYTQTQVDTLDHDFPSAGEGKVIPHGLYDLARNEGYVHLNTSHDTSEFCCDSVAHGWQQHGCTHYPNARRLLLLCDGGGSNASNRHVFKEALQKLADRLGLDIRIAHYPPYCSKHNPIEHRLFPHITRACRGVVFHSLTIAKQFMEKAKTNTGLNVTVDILTAVYATGKKCATDFLKTMTIAFDDYLPRWNYRAIPKDY</sequence>
<evidence type="ECO:0000313" key="2">
    <source>
        <dbReference type="EMBL" id="EGW19749.1"/>
    </source>
</evidence>
<dbReference type="eggNOG" id="COG3335">
    <property type="taxonomic scope" value="Bacteria"/>
</dbReference>
<feature type="region of interest" description="Disordered" evidence="1">
    <location>
        <begin position="143"/>
        <end position="162"/>
    </location>
</feature>
<organism evidence="2 3">
    <name type="scientific">Methylobacter tundripaludum (strain ATCC BAA-1195 / DSM 17260 / SV96)</name>
    <dbReference type="NCBI Taxonomy" id="697282"/>
    <lineage>
        <taxon>Bacteria</taxon>
        <taxon>Pseudomonadati</taxon>
        <taxon>Pseudomonadota</taxon>
        <taxon>Gammaproteobacteria</taxon>
        <taxon>Methylococcales</taxon>
        <taxon>Methylococcaceae</taxon>
        <taxon>Methylobacter</taxon>
    </lineage>
</organism>
<dbReference type="NCBIfam" id="NF033519">
    <property type="entry name" value="transpos_ISAzo13"/>
    <property type="match status" value="1"/>
</dbReference>
<dbReference type="Pfam" id="PF07592">
    <property type="entry name" value="DDE_Tnp_ISAZ013"/>
    <property type="match status" value="1"/>
</dbReference>
<dbReference type="HOGENOM" id="CLU_139551_1_0_6"/>
<reference evidence="2 3" key="1">
    <citation type="submission" date="2011-06" db="EMBL/GenBank/DDBJ databases">
        <title>Genomic sequence of Methylobacter tundripaludum SV96.</title>
        <authorList>
            <consortium name="US DOE Joint Genome Institute"/>
            <person name="Lucas S."/>
            <person name="Han J."/>
            <person name="Lapidus A."/>
            <person name="Cheng J.-F."/>
            <person name="Goodwin L."/>
            <person name="Pitluck S."/>
            <person name="Held B."/>
            <person name="Detter J.C."/>
            <person name="Han C."/>
            <person name="Tapia R."/>
            <person name="Land M."/>
            <person name="Hauser L."/>
            <person name="Kyrpides N."/>
            <person name="Ivanova N."/>
            <person name="Ovchinnikova G."/>
            <person name="Pagani I."/>
            <person name="Klotz M.G."/>
            <person name="Dispirito A.A."/>
            <person name="Murrell J.C."/>
            <person name="Dunfield P."/>
            <person name="Kalyuzhnaya M.G."/>
            <person name="Svenning M."/>
            <person name="Trotsenko Y.A."/>
            <person name="Stein L.Y."/>
            <person name="Woyke T."/>
        </authorList>
    </citation>
    <scope>NUCLEOTIDE SEQUENCE [LARGE SCALE GENOMIC DNA]</scope>
    <source>
        <strain evidence="3">ATCC BAA-1195 / DSM 17260 / SV96</strain>
    </source>
</reference>
<dbReference type="InterPro" id="IPR011518">
    <property type="entry name" value="Transposase_36"/>
</dbReference>
<keyword evidence="3" id="KW-1185">Reference proteome</keyword>
<feature type="compositionally biased region" description="Basic residues" evidence="1">
    <location>
        <begin position="143"/>
        <end position="156"/>
    </location>
</feature>
<proteinExistence type="predicted"/>
<evidence type="ECO:0000256" key="1">
    <source>
        <dbReference type="SAM" id="MobiDB-lite"/>
    </source>
</evidence>
<name>G3J1Z3_METTV</name>
<accession>G3J1Z3</accession>
<dbReference type="Proteomes" id="UP000004664">
    <property type="component" value="Unassembled WGS sequence"/>
</dbReference>
<protein>
    <submittedName>
        <fullName evidence="2">Transposase family protein</fullName>
    </submittedName>
</protein>
<dbReference type="STRING" id="697282.Mettu_2858"/>
<dbReference type="AlphaFoldDB" id="G3J1Z3"/>
<gene>
    <name evidence="2" type="ORF">Mettu_2858</name>
</gene>
<evidence type="ECO:0000313" key="3">
    <source>
        <dbReference type="Proteomes" id="UP000004664"/>
    </source>
</evidence>